<evidence type="ECO:0000313" key="4">
    <source>
        <dbReference type="Proteomes" id="UP000323000"/>
    </source>
</evidence>
<dbReference type="AlphaFoldDB" id="A0A5C7GPH9"/>
<protein>
    <recommendedName>
        <fullName evidence="2">CCR4-NOT transcription complex subunit 1 CAF1-binding domain-containing protein</fullName>
    </recommendedName>
</protein>
<feature type="compositionally biased region" description="Polar residues" evidence="1">
    <location>
        <begin position="220"/>
        <end position="230"/>
    </location>
</feature>
<feature type="compositionally biased region" description="Polar residues" evidence="1">
    <location>
        <begin position="286"/>
        <end position="304"/>
    </location>
</feature>
<sequence length="807" mass="90245">MINYCLQEDLPWEGEVVEAKRADLRRKIAKYEARPKREIFQQTDESEKRDQLARKFQPCCPYRRPYSSNDDLTKFRVISKSHELSDEWRKLLDETKQLGTLHLRPLVVAPNPTTSIPDLQEEQMQPIKSLKNDDKWRKSRDEFKRIESLQKQNDTLIISYSEPDSLPSSEPDRLQLRRRFERTLAKLVAYIEHTLARISSGHLESNRVHGASFDPLDGSTPATSENVEVPDSSWQLLGSRNTQPSQQPSSALLQQGHQVFLGERHRATATSNSSTKPLLPPFGHPSNISTSDVASSQNLTISQPSQNATSVSAAASSSGFLHSSRGITSTSMLRQHPCSTGFGSVLNIETLIAAAERRDAPIEAPASDVQDKILFMINNISTLNIDAKAKEFTEIVSEQYYPWLAQYVHGHEKFLDKVNSKVLNKEIVKAGYENCKVLLRSELIKSSSEERSLLKNLSSWLGKFTIDRNQVLRARELDPKSLIIEYAGGLNLASGQLMEDEKMVALGLSDRLPFGQVAPSQSPYSLGQALQTIDGEIAQPLSQRKKHRESVGPPFCDASIHTQGSMGVLSETLHPPPSFILSSIILSQDFVRFPWQNQPGRSSNGVSASSGLSRAYVSPAGQHNSGFYSARLGTTGLNATQPLDLISEEKDHNSAQILSGSSTRIGAIDGVIPHGIWSYFLPLLPATSAPEHLGSGISEPSFSMADGQMYWKSIKLLPIRGLLLRFLKSYWLPLLLLRRLSSKQYWFAFKTPVPRVYEVDISPNIIVVEFRLRLFSEITWFYPCIFGIAFNQLTTKPKLNQASLTYL</sequence>
<evidence type="ECO:0000259" key="2">
    <source>
        <dbReference type="Pfam" id="PF16415"/>
    </source>
</evidence>
<dbReference type="OrthoDB" id="1933107at2759"/>
<dbReference type="GO" id="GO:0030015">
    <property type="term" value="C:CCR4-NOT core complex"/>
    <property type="evidence" value="ECO:0007669"/>
    <property type="project" value="InterPro"/>
</dbReference>
<dbReference type="InterPro" id="IPR040398">
    <property type="entry name" value="Not1"/>
</dbReference>
<dbReference type="GO" id="GO:0000288">
    <property type="term" value="P:nuclear-transcribed mRNA catabolic process, deadenylation-dependent decay"/>
    <property type="evidence" value="ECO:0007669"/>
    <property type="project" value="TreeGrafter"/>
</dbReference>
<dbReference type="PANTHER" id="PTHR13162:SF8">
    <property type="entry name" value="CCR4-NOT TRANSCRIPTION COMPLEX SUBUNIT 1"/>
    <property type="match status" value="1"/>
</dbReference>
<dbReference type="InterPro" id="IPR032191">
    <property type="entry name" value="CNOT1_CAF1_bind"/>
</dbReference>
<dbReference type="GO" id="GO:0000932">
    <property type="term" value="C:P-body"/>
    <property type="evidence" value="ECO:0007669"/>
    <property type="project" value="TreeGrafter"/>
</dbReference>
<dbReference type="PANTHER" id="PTHR13162">
    <property type="entry name" value="CCR4-NOT TRANSCRIPTION COMPLEX"/>
    <property type="match status" value="1"/>
</dbReference>
<feature type="domain" description="CCR4-NOT transcription complex subunit 1 CAF1-binding" evidence="2">
    <location>
        <begin position="362"/>
        <end position="485"/>
    </location>
</feature>
<dbReference type="GO" id="GO:0017148">
    <property type="term" value="P:negative regulation of translation"/>
    <property type="evidence" value="ECO:0007669"/>
    <property type="project" value="InterPro"/>
</dbReference>
<comment type="caution">
    <text evidence="3">The sequence shown here is derived from an EMBL/GenBank/DDBJ whole genome shotgun (WGS) entry which is preliminary data.</text>
</comment>
<feature type="region of interest" description="Disordered" evidence="1">
    <location>
        <begin position="267"/>
        <end position="305"/>
    </location>
</feature>
<evidence type="ECO:0000256" key="1">
    <source>
        <dbReference type="SAM" id="MobiDB-lite"/>
    </source>
</evidence>
<organism evidence="3 4">
    <name type="scientific">Acer yangbiense</name>
    <dbReference type="NCBI Taxonomy" id="1000413"/>
    <lineage>
        <taxon>Eukaryota</taxon>
        <taxon>Viridiplantae</taxon>
        <taxon>Streptophyta</taxon>
        <taxon>Embryophyta</taxon>
        <taxon>Tracheophyta</taxon>
        <taxon>Spermatophyta</taxon>
        <taxon>Magnoliopsida</taxon>
        <taxon>eudicotyledons</taxon>
        <taxon>Gunneridae</taxon>
        <taxon>Pentapetalae</taxon>
        <taxon>rosids</taxon>
        <taxon>malvids</taxon>
        <taxon>Sapindales</taxon>
        <taxon>Sapindaceae</taxon>
        <taxon>Hippocastanoideae</taxon>
        <taxon>Acereae</taxon>
        <taxon>Acer</taxon>
    </lineage>
</organism>
<accession>A0A5C7GPH9</accession>
<dbReference type="Proteomes" id="UP000323000">
    <property type="component" value="Unassembled WGS sequence"/>
</dbReference>
<dbReference type="Gene3D" id="1.25.40.180">
    <property type="match status" value="1"/>
</dbReference>
<proteinExistence type="predicted"/>
<name>A0A5C7GPH9_9ROSI</name>
<gene>
    <name evidence="3" type="ORF">EZV62_028102</name>
</gene>
<evidence type="ECO:0000313" key="3">
    <source>
        <dbReference type="EMBL" id="TXG46399.1"/>
    </source>
</evidence>
<dbReference type="EMBL" id="VAHF01000169">
    <property type="protein sequence ID" value="TXG46399.1"/>
    <property type="molecule type" value="Genomic_DNA"/>
</dbReference>
<dbReference type="GO" id="GO:0060090">
    <property type="term" value="F:molecular adaptor activity"/>
    <property type="evidence" value="ECO:0007669"/>
    <property type="project" value="TreeGrafter"/>
</dbReference>
<dbReference type="Pfam" id="PF16415">
    <property type="entry name" value="CNOT1_CAF1_bind"/>
    <property type="match status" value="1"/>
</dbReference>
<reference evidence="4" key="1">
    <citation type="journal article" date="2019" name="Gigascience">
        <title>De novo genome assembly of the endangered Acer yangbiense, a plant species with extremely small populations endemic to Yunnan Province, China.</title>
        <authorList>
            <person name="Yang J."/>
            <person name="Wariss H.M."/>
            <person name="Tao L."/>
            <person name="Zhang R."/>
            <person name="Yun Q."/>
            <person name="Hollingsworth P."/>
            <person name="Dao Z."/>
            <person name="Luo G."/>
            <person name="Guo H."/>
            <person name="Ma Y."/>
            <person name="Sun W."/>
        </authorList>
    </citation>
    <scope>NUCLEOTIDE SEQUENCE [LARGE SCALE GENOMIC DNA]</scope>
    <source>
        <strain evidence="4">cv. Malutang</strain>
    </source>
</reference>
<feature type="region of interest" description="Disordered" evidence="1">
    <location>
        <begin position="209"/>
        <end position="230"/>
    </location>
</feature>
<keyword evidence="4" id="KW-1185">Reference proteome</keyword>